<sequence length="90" mass="10079">MERGSSPICDNLPIISLMERPNSGIRAGEIQDSIVSSLFPPCLMPFISAKSLTNVKTKLEIIRQGWKRVEREEYEKGNKGGDKNICAFHT</sequence>
<name>A0AA86SEM7_9FABA</name>
<accession>A0AA86SEM7</accession>
<evidence type="ECO:0000313" key="2">
    <source>
        <dbReference type="Proteomes" id="UP001189624"/>
    </source>
</evidence>
<evidence type="ECO:0000313" key="1">
    <source>
        <dbReference type="EMBL" id="CAJ1905293.1"/>
    </source>
</evidence>
<reference evidence="1" key="1">
    <citation type="submission" date="2023-10" db="EMBL/GenBank/DDBJ databases">
        <authorList>
            <person name="Domelevo Entfellner J.-B."/>
        </authorList>
    </citation>
    <scope>NUCLEOTIDE SEQUENCE</scope>
</reference>
<protein>
    <submittedName>
        <fullName evidence="1">Uncharacterized protein</fullName>
    </submittedName>
</protein>
<dbReference type="AlphaFoldDB" id="A0AA86SEM7"/>
<dbReference type="Proteomes" id="UP001189624">
    <property type="component" value="Chromosome 1"/>
</dbReference>
<keyword evidence="2" id="KW-1185">Reference proteome</keyword>
<dbReference type="Gramene" id="rna-AYBTSS11_LOCUS3281">
    <property type="protein sequence ID" value="CAJ1905293.1"/>
    <property type="gene ID" value="gene-AYBTSS11_LOCUS3281"/>
</dbReference>
<gene>
    <name evidence="1" type="ORF">AYBTSS11_LOCUS3281</name>
</gene>
<organism evidence="1 2">
    <name type="scientific">Sphenostylis stenocarpa</name>
    <dbReference type="NCBI Taxonomy" id="92480"/>
    <lineage>
        <taxon>Eukaryota</taxon>
        <taxon>Viridiplantae</taxon>
        <taxon>Streptophyta</taxon>
        <taxon>Embryophyta</taxon>
        <taxon>Tracheophyta</taxon>
        <taxon>Spermatophyta</taxon>
        <taxon>Magnoliopsida</taxon>
        <taxon>eudicotyledons</taxon>
        <taxon>Gunneridae</taxon>
        <taxon>Pentapetalae</taxon>
        <taxon>rosids</taxon>
        <taxon>fabids</taxon>
        <taxon>Fabales</taxon>
        <taxon>Fabaceae</taxon>
        <taxon>Papilionoideae</taxon>
        <taxon>50 kb inversion clade</taxon>
        <taxon>NPAAA clade</taxon>
        <taxon>indigoferoid/millettioid clade</taxon>
        <taxon>Phaseoleae</taxon>
        <taxon>Sphenostylis</taxon>
    </lineage>
</organism>
<proteinExistence type="predicted"/>
<dbReference type="EMBL" id="OY731398">
    <property type="protein sequence ID" value="CAJ1905293.1"/>
    <property type="molecule type" value="Genomic_DNA"/>
</dbReference>